<comment type="caution">
    <text evidence="2">The sequence shown here is derived from an EMBL/GenBank/DDBJ whole genome shotgun (WGS) entry which is preliminary data.</text>
</comment>
<dbReference type="Proteomes" id="UP000305451">
    <property type="component" value="Unassembled WGS sequence"/>
</dbReference>
<dbReference type="NCBIfam" id="NF047637">
    <property type="entry name" value="lipo_CC0125"/>
    <property type="match status" value="1"/>
</dbReference>
<proteinExistence type="predicted"/>
<gene>
    <name evidence="2" type="ORF">E5162_05860</name>
</gene>
<evidence type="ECO:0000313" key="2">
    <source>
        <dbReference type="EMBL" id="TGY94788.1"/>
    </source>
</evidence>
<feature type="signal peptide" evidence="1">
    <location>
        <begin position="1"/>
        <end position="18"/>
    </location>
</feature>
<dbReference type="RefSeq" id="WP_135943984.1">
    <property type="nucleotide sequence ID" value="NZ_BMEI01000001.1"/>
</dbReference>
<dbReference type="OrthoDB" id="7172943at2"/>
<reference evidence="2 3" key="1">
    <citation type="journal article" date="2013" name="Int. J. Syst. Evol. Microbiol.">
        <title>Marinicauda pacifica gen. nov., sp. nov., a prosthecate alphaproteobacterium of the family Hyphomonadaceae isolated from deep seawater.</title>
        <authorList>
            <person name="Zhang X.Y."/>
            <person name="Li G.W."/>
            <person name="Wang C.S."/>
            <person name="Zhang Y.J."/>
            <person name="Xu X.W."/>
            <person name="Li H."/>
            <person name="Liu A."/>
            <person name="Liu C."/>
            <person name="Xie B.B."/>
            <person name="Qin Q.L."/>
            <person name="Xu Z."/>
            <person name="Chen X.L."/>
            <person name="Zhou B.C."/>
            <person name="Zhang Y.Z."/>
        </authorList>
    </citation>
    <scope>NUCLEOTIDE SEQUENCE [LARGE SCALE GENOMIC DNA]</scope>
    <source>
        <strain evidence="2 3">P-1 km-3</strain>
    </source>
</reference>
<sequence>MIRTLSALSLAAALAACAPTQTVYGPAADGARAVGYDSLRIEDDRWRVSFTAGPDASPADVERYALRRAAELSLQAGYDWFDIVDRASERTGQQDSPVRLGGSVGGGIGSGGYRSSGVGLGIGISPGQERRTTLTLEIIAGRGADRPERAYDARQILAAMGGAEPI</sequence>
<keyword evidence="3" id="KW-1185">Reference proteome</keyword>
<feature type="chain" id="PRO_5020905183" description="DUF4136 domain-containing protein" evidence="1">
    <location>
        <begin position="19"/>
        <end position="166"/>
    </location>
</feature>
<evidence type="ECO:0008006" key="4">
    <source>
        <dbReference type="Google" id="ProtNLM"/>
    </source>
</evidence>
<dbReference type="PROSITE" id="PS51257">
    <property type="entry name" value="PROKAR_LIPOPROTEIN"/>
    <property type="match status" value="1"/>
</dbReference>
<evidence type="ECO:0000256" key="1">
    <source>
        <dbReference type="SAM" id="SignalP"/>
    </source>
</evidence>
<name>A0A4S2HG48_9PROT</name>
<accession>A0A4S2HG48</accession>
<dbReference type="AlphaFoldDB" id="A0A4S2HG48"/>
<protein>
    <recommendedName>
        <fullName evidence="4">DUF4136 domain-containing protein</fullName>
    </recommendedName>
</protein>
<evidence type="ECO:0000313" key="3">
    <source>
        <dbReference type="Proteomes" id="UP000305451"/>
    </source>
</evidence>
<dbReference type="EMBL" id="SRXV01000001">
    <property type="protein sequence ID" value="TGY94788.1"/>
    <property type="molecule type" value="Genomic_DNA"/>
</dbReference>
<keyword evidence="1" id="KW-0732">Signal</keyword>
<organism evidence="2 3">
    <name type="scientific">Marinicauda pacifica</name>
    <dbReference type="NCBI Taxonomy" id="1133559"/>
    <lineage>
        <taxon>Bacteria</taxon>
        <taxon>Pseudomonadati</taxon>
        <taxon>Pseudomonadota</taxon>
        <taxon>Alphaproteobacteria</taxon>
        <taxon>Maricaulales</taxon>
        <taxon>Maricaulaceae</taxon>
        <taxon>Marinicauda</taxon>
    </lineage>
</organism>